<dbReference type="InterPro" id="IPR025315">
    <property type="entry name" value="DUF4220"/>
</dbReference>
<keyword evidence="1" id="KW-0472">Membrane</keyword>
<dbReference type="HOGENOM" id="CLU_008762_1_0_1"/>
<dbReference type="Pfam" id="PF13968">
    <property type="entry name" value="DUF4220"/>
    <property type="match status" value="1"/>
</dbReference>
<sequence>MGNVQQDSASLVHQLRDLWESPRGTVLRIEALAMVAIALSFFLAVFGSCRRWSNRWVLQKGFWAANSLSLSLGTYSIGLMQSSSVKSEMYPVWGVSLLTIFGCVDPITSYSLDYNSQLWQIIYKICLYCGYVLLMSMSTISNQIGNAAVGVLSAVAFIKAFHRSLALVMPIGIKYKTKKIADHMSSVLWDDSYRTEDLYGYPYVLDWYIGKDRYKTPITIEEIWQCKDYHVSNCRDVCLSYSLSNLLQRRYFGFHCAESENHMTHDFVFKGLFHKRDDGVLDYKRAFKVIEVELAFVYDTFFTSNTFLRFNQAEAASIWSFASVIGICFVGVMTLNSSMRSTGRNSGRTIVVGTTKADLIITLVILVSLALVQLLQFIRCWTSNWARVAFAYSYIKNEEKGNKWINPWMGLKAHLTRITCFDSYLWQNKLGQYSFVDALSRRKSYLLRPSRFRGYLCLMFGLHYLAKVLRDMLYRETGHAIELHDDVKESIAEFLYKNGNHIRTDGSTFLDESGLGSTTIPIILRKWSDVKDISNILVWHIGTCYCELAQRQNGFFRCFQKDNGYLLNEEERKYHGVATALSKYYAYLLVSAPQLVLEDVNHGETTCRELRSSAGLCLSSRKRNKLEAMNSFVEYATPDDGLFSQGVELGKQLNGMSRCWKIAADFWIEALLYAAPSDSNVEEHVRHLSKGGEFITHLWALLSHAGILSKKEAGQRRGGEAIV</sequence>
<dbReference type="KEGG" id="obr:102708108"/>
<reference evidence="3" key="1">
    <citation type="journal article" date="2013" name="Nat. Commun.">
        <title>Whole-genome sequencing of Oryza brachyantha reveals mechanisms underlying Oryza genome evolution.</title>
        <authorList>
            <person name="Chen J."/>
            <person name="Huang Q."/>
            <person name="Gao D."/>
            <person name="Wang J."/>
            <person name="Lang Y."/>
            <person name="Liu T."/>
            <person name="Li B."/>
            <person name="Bai Z."/>
            <person name="Luis Goicoechea J."/>
            <person name="Liang C."/>
            <person name="Chen C."/>
            <person name="Zhang W."/>
            <person name="Sun S."/>
            <person name="Liao Y."/>
            <person name="Zhang X."/>
            <person name="Yang L."/>
            <person name="Song C."/>
            <person name="Wang M."/>
            <person name="Shi J."/>
            <person name="Liu G."/>
            <person name="Liu J."/>
            <person name="Zhou H."/>
            <person name="Zhou W."/>
            <person name="Yu Q."/>
            <person name="An N."/>
            <person name="Chen Y."/>
            <person name="Cai Q."/>
            <person name="Wang B."/>
            <person name="Liu B."/>
            <person name="Min J."/>
            <person name="Huang Y."/>
            <person name="Wu H."/>
            <person name="Li Z."/>
            <person name="Zhang Y."/>
            <person name="Yin Y."/>
            <person name="Song W."/>
            <person name="Jiang J."/>
            <person name="Jackson S.A."/>
            <person name="Wing R.A."/>
            <person name="Wang J."/>
            <person name="Chen M."/>
        </authorList>
    </citation>
    <scope>NUCLEOTIDE SEQUENCE [LARGE SCALE GENOMIC DNA]</scope>
    <source>
        <strain evidence="3">cv. IRGC 101232</strain>
    </source>
</reference>
<feature type="transmembrane region" description="Helical" evidence="1">
    <location>
        <begin position="90"/>
        <end position="109"/>
    </location>
</feature>
<dbReference type="OrthoDB" id="627696at2759"/>
<feature type="transmembrane region" description="Helical" evidence="1">
    <location>
        <begin position="61"/>
        <end position="78"/>
    </location>
</feature>
<accession>J3N9B9</accession>
<protein>
    <recommendedName>
        <fullName evidence="2">DUF4220 domain-containing protein</fullName>
    </recommendedName>
</protein>
<feature type="domain" description="DUF4220" evidence="2">
    <location>
        <begin position="63"/>
        <end position="437"/>
    </location>
</feature>
<reference evidence="3" key="2">
    <citation type="submission" date="2013-04" db="UniProtKB">
        <authorList>
            <consortium name="EnsemblPlants"/>
        </authorList>
    </citation>
    <scope>IDENTIFICATION</scope>
</reference>
<evidence type="ECO:0000259" key="2">
    <source>
        <dbReference type="Pfam" id="PF13968"/>
    </source>
</evidence>
<dbReference type="Gramene" id="OB11G24050.1">
    <property type="protein sequence ID" value="OB11G24050.1"/>
    <property type="gene ID" value="OB11G24050"/>
</dbReference>
<organism evidence="3">
    <name type="scientific">Oryza brachyantha</name>
    <name type="common">malo sina</name>
    <dbReference type="NCBI Taxonomy" id="4533"/>
    <lineage>
        <taxon>Eukaryota</taxon>
        <taxon>Viridiplantae</taxon>
        <taxon>Streptophyta</taxon>
        <taxon>Embryophyta</taxon>
        <taxon>Tracheophyta</taxon>
        <taxon>Spermatophyta</taxon>
        <taxon>Magnoliopsida</taxon>
        <taxon>Liliopsida</taxon>
        <taxon>Poales</taxon>
        <taxon>Poaceae</taxon>
        <taxon>BOP clade</taxon>
        <taxon>Oryzoideae</taxon>
        <taxon>Oryzeae</taxon>
        <taxon>Oryzinae</taxon>
        <taxon>Oryza</taxon>
    </lineage>
</organism>
<evidence type="ECO:0000313" key="4">
    <source>
        <dbReference type="Proteomes" id="UP000006038"/>
    </source>
</evidence>
<dbReference type="eggNOG" id="ENOG502QSWW">
    <property type="taxonomic scope" value="Eukaryota"/>
</dbReference>
<keyword evidence="1" id="KW-0812">Transmembrane</keyword>
<dbReference type="InterPro" id="IPR007658">
    <property type="entry name" value="DUF594"/>
</dbReference>
<dbReference type="GeneID" id="102708108"/>
<feature type="transmembrane region" description="Helical" evidence="1">
    <location>
        <begin position="359"/>
        <end position="378"/>
    </location>
</feature>
<proteinExistence type="predicted"/>
<keyword evidence="4" id="KW-1185">Reference proteome</keyword>
<evidence type="ECO:0000256" key="1">
    <source>
        <dbReference type="SAM" id="Phobius"/>
    </source>
</evidence>
<dbReference type="Pfam" id="PF04578">
    <property type="entry name" value="DUF594"/>
    <property type="match status" value="1"/>
</dbReference>
<feature type="transmembrane region" description="Helical" evidence="1">
    <location>
        <begin position="121"/>
        <end position="141"/>
    </location>
</feature>
<gene>
    <name evidence="3" type="primary">LOC102708108</name>
</gene>
<dbReference type="PANTHER" id="PTHR31325">
    <property type="entry name" value="OS01G0798800 PROTEIN-RELATED"/>
    <property type="match status" value="1"/>
</dbReference>
<keyword evidence="1" id="KW-1133">Transmembrane helix</keyword>
<dbReference type="RefSeq" id="XP_015697937.1">
    <property type="nucleotide sequence ID" value="XM_015842451.2"/>
</dbReference>
<feature type="transmembrane region" description="Helical" evidence="1">
    <location>
        <begin position="318"/>
        <end position="339"/>
    </location>
</feature>
<feature type="transmembrane region" description="Helical" evidence="1">
    <location>
        <begin position="31"/>
        <end position="49"/>
    </location>
</feature>
<dbReference type="Proteomes" id="UP000006038">
    <property type="component" value="Chromosome 11"/>
</dbReference>
<dbReference type="RefSeq" id="XP_040385078.1">
    <property type="nucleotide sequence ID" value="XM_040529144.1"/>
</dbReference>
<evidence type="ECO:0000313" key="3">
    <source>
        <dbReference type="EnsemblPlants" id="OB11G24050.1"/>
    </source>
</evidence>
<dbReference type="AlphaFoldDB" id="J3N9B9"/>
<dbReference type="EnsemblPlants" id="OB11G24050.1">
    <property type="protein sequence ID" value="OB11G24050.1"/>
    <property type="gene ID" value="OB11G24050"/>
</dbReference>
<name>J3N9B9_ORYBR</name>
<dbReference type="OMA" id="MRSEPYI"/>